<dbReference type="Pfam" id="PF25589">
    <property type="entry name" value="DUF7935"/>
    <property type="match status" value="1"/>
</dbReference>
<protein>
    <submittedName>
        <fullName evidence="1">Uncharacterized protein</fullName>
    </submittedName>
</protein>
<sequence>IVFLTAYVMIRGFLKSDEQRRKNELDKSNQETVLPLRLQAYERMALLLERISPESLVMRVNQPGMNARQLHGELLASIRAEYEHNLSQQVYISTEAWEKIKIARSNVINLINAAKDQVKEDATSITLSQKIFEQVLQLNSPPIQESLYFLKEEIRELY</sequence>
<accession>A0A0F9E069</accession>
<proteinExistence type="predicted"/>
<feature type="non-terminal residue" evidence="1">
    <location>
        <position position="1"/>
    </location>
</feature>
<gene>
    <name evidence="1" type="ORF">LCGC14_2426780</name>
</gene>
<dbReference type="InterPro" id="IPR057695">
    <property type="entry name" value="DUF7935"/>
</dbReference>
<organism evidence="1">
    <name type="scientific">marine sediment metagenome</name>
    <dbReference type="NCBI Taxonomy" id="412755"/>
    <lineage>
        <taxon>unclassified sequences</taxon>
        <taxon>metagenomes</taxon>
        <taxon>ecological metagenomes</taxon>
    </lineage>
</organism>
<dbReference type="EMBL" id="LAZR01037023">
    <property type="protein sequence ID" value="KKL23301.1"/>
    <property type="molecule type" value="Genomic_DNA"/>
</dbReference>
<comment type="caution">
    <text evidence="1">The sequence shown here is derived from an EMBL/GenBank/DDBJ whole genome shotgun (WGS) entry which is preliminary data.</text>
</comment>
<reference evidence="1" key="1">
    <citation type="journal article" date="2015" name="Nature">
        <title>Complex archaea that bridge the gap between prokaryotes and eukaryotes.</title>
        <authorList>
            <person name="Spang A."/>
            <person name="Saw J.H."/>
            <person name="Jorgensen S.L."/>
            <person name="Zaremba-Niedzwiedzka K."/>
            <person name="Martijn J."/>
            <person name="Lind A.E."/>
            <person name="van Eijk R."/>
            <person name="Schleper C."/>
            <person name="Guy L."/>
            <person name="Ettema T.J."/>
        </authorList>
    </citation>
    <scope>NUCLEOTIDE SEQUENCE</scope>
</reference>
<evidence type="ECO:0000313" key="1">
    <source>
        <dbReference type="EMBL" id="KKL23301.1"/>
    </source>
</evidence>
<dbReference type="AlphaFoldDB" id="A0A0F9E069"/>
<name>A0A0F9E069_9ZZZZ</name>